<evidence type="ECO:0000313" key="2">
    <source>
        <dbReference type="EMBL" id="KAL1489472.1"/>
    </source>
</evidence>
<name>A0ABD1E469_HYPHA</name>
<dbReference type="EMBL" id="JBDJPC010000012">
    <property type="protein sequence ID" value="KAL1489472.1"/>
    <property type="molecule type" value="Genomic_DNA"/>
</dbReference>
<gene>
    <name evidence="2" type="ORF">ABEB36_014360</name>
</gene>
<evidence type="ECO:0000313" key="3">
    <source>
        <dbReference type="Proteomes" id="UP001566132"/>
    </source>
</evidence>
<proteinExistence type="predicted"/>
<organism evidence="2 3">
    <name type="scientific">Hypothenemus hampei</name>
    <name type="common">Coffee berry borer</name>
    <dbReference type="NCBI Taxonomy" id="57062"/>
    <lineage>
        <taxon>Eukaryota</taxon>
        <taxon>Metazoa</taxon>
        <taxon>Ecdysozoa</taxon>
        <taxon>Arthropoda</taxon>
        <taxon>Hexapoda</taxon>
        <taxon>Insecta</taxon>
        <taxon>Pterygota</taxon>
        <taxon>Neoptera</taxon>
        <taxon>Endopterygota</taxon>
        <taxon>Coleoptera</taxon>
        <taxon>Polyphaga</taxon>
        <taxon>Cucujiformia</taxon>
        <taxon>Curculionidae</taxon>
        <taxon>Scolytinae</taxon>
        <taxon>Hypothenemus</taxon>
    </lineage>
</organism>
<keyword evidence="3" id="KW-1185">Reference proteome</keyword>
<comment type="caution">
    <text evidence="2">The sequence shown here is derived from an EMBL/GenBank/DDBJ whole genome shotgun (WGS) entry which is preliminary data.</text>
</comment>
<reference evidence="2 3" key="1">
    <citation type="submission" date="2024-05" db="EMBL/GenBank/DDBJ databases">
        <title>Genetic variation in Jamaican populations of the coffee berry borer (Hypothenemus hampei).</title>
        <authorList>
            <person name="Errbii M."/>
            <person name="Myrie A."/>
        </authorList>
    </citation>
    <scope>NUCLEOTIDE SEQUENCE [LARGE SCALE GENOMIC DNA]</scope>
    <source>
        <strain evidence="2">JA-Hopewell-2020-01-JO</strain>
        <tissue evidence="2">Whole body</tissue>
    </source>
</reference>
<sequence length="182" mass="20733">MSETVSLDKKGSRQSIGRPCRRKRRYPLNRYSMEKVEANTSTSAKKLKSCEDFDFEVSASFGYRLINFVSIFSAIGEIVQCKKCGGDVTITTHNWSKRAAIIRRFGCPSDIDSQFASPTRHQGGQNVKKSCPKGVPGHGNITRRPSVRPRNRRLKTLARHFLREKQCTPSATKLDRFRHRET</sequence>
<accession>A0ABD1E469</accession>
<dbReference type="Proteomes" id="UP001566132">
    <property type="component" value="Unassembled WGS sequence"/>
</dbReference>
<dbReference type="AlphaFoldDB" id="A0ABD1E469"/>
<protein>
    <submittedName>
        <fullName evidence="2">Uncharacterized protein</fullName>
    </submittedName>
</protein>
<evidence type="ECO:0000256" key="1">
    <source>
        <dbReference type="SAM" id="MobiDB-lite"/>
    </source>
</evidence>
<feature type="region of interest" description="Disordered" evidence="1">
    <location>
        <begin position="116"/>
        <end position="149"/>
    </location>
</feature>
<feature type="compositionally biased region" description="Polar residues" evidence="1">
    <location>
        <begin position="116"/>
        <end position="128"/>
    </location>
</feature>